<protein>
    <submittedName>
        <fullName evidence="2">Uncharacterized protein</fullName>
    </submittedName>
</protein>
<sequence length="40" mass="4310">MGTVELGLSWFLMSVLLVCYITGTGNLLFLFLSGTTARAI</sequence>
<reference evidence="2" key="2">
    <citation type="journal article" date="2015" name="Data Brief">
        <title>Shoot transcriptome of the giant reed, Arundo donax.</title>
        <authorList>
            <person name="Barrero R.A."/>
            <person name="Guerrero F.D."/>
            <person name="Moolhuijzen P."/>
            <person name="Goolsby J.A."/>
            <person name="Tidwell J."/>
            <person name="Bellgard S.E."/>
            <person name="Bellgard M.I."/>
        </authorList>
    </citation>
    <scope>NUCLEOTIDE SEQUENCE</scope>
    <source>
        <tissue evidence="2">Shoot tissue taken approximately 20 cm above the soil surface</tissue>
    </source>
</reference>
<keyword evidence="1" id="KW-1133">Transmembrane helix</keyword>
<proteinExistence type="predicted"/>
<evidence type="ECO:0000256" key="1">
    <source>
        <dbReference type="SAM" id="Phobius"/>
    </source>
</evidence>
<keyword evidence="1" id="KW-0812">Transmembrane</keyword>
<dbReference type="EMBL" id="GBRH01159716">
    <property type="protein sequence ID" value="JAE38180.1"/>
    <property type="molecule type" value="Transcribed_RNA"/>
</dbReference>
<dbReference type="AlphaFoldDB" id="A0A0A9HM24"/>
<organism evidence="2">
    <name type="scientific">Arundo donax</name>
    <name type="common">Giant reed</name>
    <name type="synonym">Donax arundinaceus</name>
    <dbReference type="NCBI Taxonomy" id="35708"/>
    <lineage>
        <taxon>Eukaryota</taxon>
        <taxon>Viridiplantae</taxon>
        <taxon>Streptophyta</taxon>
        <taxon>Embryophyta</taxon>
        <taxon>Tracheophyta</taxon>
        <taxon>Spermatophyta</taxon>
        <taxon>Magnoliopsida</taxon>
        <taxon>Liliopsida</taxon>
        <taxon>Poales</taxon>
        <taxon>Poaceae</taxon>
        <taxon>PACMAD clade</taxon>
        <taxon>Arundinoideae</taxon>
        <taxon>Arundineae</taxon>
        <taxon>Arundo</taxon>
    </lineage>
</organism>
<accession>A0A0A9HM24</accession>
<name>A0A0A9HM24_ARUDO</name>
<keyword evidence="1" id="KW-0472">Membrane</keyword>
<reference evidence="2" key="1">
    <citation type="submission" date="2014-09" db="EMBL/GenBank/DDBJ databases">
        <authorList>
            <person name="Magalhaes I.L.F."/>
            <person name="Oliveira U."/>
            <person name="Santos F.R."/>
            <person name="Vidigal T.H.D.A."/>
            <person name="Brescovit A.D."/>
            <person name="Santos A.J."/>
        </authorList>
    </citation>
    <scope>NUCLEOTIDE SEQUENCE</scope>
    <source>
        <tissue evidence="2">Shoot tissue taken approximately 20 cm above the soil surface</tissue>
    </source>
</reference>
<evidence type="ECO:0000313" key="2">
    <source>
        <dbReference type="EMBL" id="JAE38180.1"/>
    </source>
</evidence>
<feature type="transmembrane region" description="Helical" evidence="1">
    <location>
        <begin position="6"/>
        <end position="32"/>
    </location>
</feature>